<evidence type="ECO:0000256" key="9">
    <source>
        <dbReference type="ARBA" id="ARBA00022898"/>
    </source>
</evidence>
<evidence type="ECO:0000256" key="4">
    <source>
        <dbReference type="ARBA" id="ARBA00005072"/>
    </source>
</evidence>
<dbReference type="GO" id="GO:0052654">
    <property type="term" value="F:L-leucine-2-oxoglutarate transaminase activity"/>
    <property type="evidence" value="ECO:0007669"/>
    <property type="project" value="RHEA"/>
</dbReference>
<dbReference type="AlphaFoldDB" id="C0W141"/>
<evidence type="ECO:0000313" key="14">
    <source>
        <dbReference type="EMBL" id="EEH63530.1"/>
    </source>
</evidence>
<comment type="pathway">
    <text evidence="4">Amino-acid biosynthesis; L-leucine biosynthesis; L-leucine from 3-methyl-2-oxobutanoate: step 4/4.</text>
</comment>
<dbReference type="EC" id="2.6.1.42" evidence="6"/>
<protein>
    <recommendedName>
        <fullName evidence="6">branched-chain-amino-acid transaminase</fullName>
        <ecNumber evidence="6">2.6.1.42</ecNumber>
    </recommendedName>
</protein>
<dbReference type="GO" id="GO:0009097">
    <property type="term" value="P:isoleucine biosynthetic process"/>
    <property type="evidence" value="ECO:0007669"/>
    <property type="project" value="UniProtKB-UniPathway"/>
</dbReference>
<dbReference type="InterPro" id="IPR036038">
    <property type="entry name" value="Aminotransferase-like"/>
</dbReference>
<comment type="catalytic activity">
    <reaction evidence="12">
        <text>L-leucine + 2-oxoglutarate = 4-methyl-2-oxopentanoate + L-glutamate</text>
        <dbReference type="Rhea" id="RHEA:18321"/>
        <dbReference type="ChEBI" id="CHEBI:16810"/>
        <dbReference type="ChEBI" id="CHEBI:17865"/>
        <dbReference type="ChEBI" id="CHEBI:29985"/>
        <dbReference type="ChEBI" id="CHEBI:57427"/>
        <dbReference type="EC" id="2.6.1.42"/>
    </reaction>
</comment>
<evidence type="ECO:0000313" key="15">
    <source>
        <dbReference type="Proteomes" id="UP000010301"/>
    </source>
</evidence>
<dbReference type="HOGENOM" id="CLU_031922_0_2_11"/>
<organism evidence="14 15">
    <name type="scientific">Gleimia coleocanis DSM 15436</name>
    <dbReference type="NCBI Taxonomy" id="525245"/>
    <lineage>
        <taxon>Bacteria</taxon>
        <taxon>Bacillati</taxon>
        <taxon>Actinomycetota</taxon>
        <taxon>Actinomycetes</taxon>
        <taxon>Actinomycetales</taxon>
        <taxon>Actinomycetaceae</taxon>
        <taxon>Gleimia</taxon>
    </lineage>
</organism>
<keyword evidence="8 14" id="KW-0808">Transferase</keyword>
<accession>C0W141</accession>
<evidence type="ECO:0000256" key="3">
    <source>
        <dbReference type="ARBA" id="ARBA00004931"/>
    </source>
</evidence>
<dbReference type="OrthoDB" id="9804984at2"/>
<name>C0W141_9ACTO</name>
<evidence type="ECO:0000256" key="13">
    <source>
        <dbReference type="PIRSR" id="PIRSR006468-1"/>
    </source>
</evidence>
<evidence type="ECO:0000256" key="2">
    <source>
        <dbReference type="ARBA" id="ARBA00004824"/>
    </source>
</evidence>
<sequence length="381" mass="41798">MSTQPTRSYLEELGNQSVPVATEIAGRFKPTVHPNPTPLEAKIKILKDLKFGQMFSDYMARAVWTPETGWTQKVIQPYGPIQLSPAAAVLHYGQEVFEGLKAYRHADGSIWSFRPGFNAARFNASARRMAMPELPVEDFLSSIIDTVRADPTWVPETNGSSLYLRPFMFASEAFLGVHSAKEITYLMIASPVGPYFASGLKPVKIWVSTEYHRAAPGGTGAAKTAGNYAASLLPQQEAASRGYDQVCYLDVIENRFLEELGGMNVFAVRNDGSILTPAVTGTILEGGTRSSIITLLHDSGREVFETQIAVDDLVKWIQTGEVTEMFACGTAAVVTPIGELGGENFKARPKGGEVTQWIYDELTGIQNGTRPDKYGWLYRLV</sequence>
<dbReference type="GO" id="GO:0009099">
    <property type="term" value="P:L-valine biosynthetic process"/>
    <property type="evidence" value="ECO:0007669"/>
    <property type="project" value="UniProtKB-UniPathway"/>
</dbReference>
<dbReference type="InterPro" id="IPR001544">
    <property type="entry name" value="Aminotrans_IV"/>
</dbReference>
<evidence type="ECO:0000256" key="5">
    <source>
        <dbReference type="ARBA" id="ARBA00009320"/>
    </source>
</evidence>
<dbReference type="UniPathway" id="UPA00047">
    <property type="reaction ID" value="UER00058"/>
</dbReference>
<dbReference type="RefSeq" id="WP_006546301.1">
    <property type="nucleotide sequence ID" value="NZ_DS999541.1"/>
</dbReference>
<dbReference type="SUPFAM" id="SSF56752">
    <property type="entry name" value="D-aminoacid aminotransferase-like PLP-dependent enzymes"/>
    <property type="match status" value="1"/>
</dbReference>
<comment type="catalytic activity">
    <reaction evidence="10">
        <text>L-valine + 2-oxoglutarate = 3-methyl-2-oxobutanoate + L-glutamate</text>
        <dbReference type="Rhea" id="RHEA:24813"/>
        <dbReference type="ChEBI" id="CHEBI:11851"/>
        <dbReference type="ChEBI" id="CHEBI:16810"/>
        <dbReference type="ChEBI" id="CHEBI:29985"/>
        <dbReference type="ChEBI" id="CHEBI:57762"/>
        <dbReference type="EC" id="2.6.1.42"/>
    </reaction>
</comment>
<evidence type="ECO:0000256" key="12">
    <source>
        <dbReference type="ARBA" id="ARBA00049229"/>
    </source>
</evidence>
<gene>
    <name evidence="14" type="primary">ilvE</name>
    <name evidence="14" type="ORF">HMPREF0044_1131</name>
</gene>
<comment type="similarity">
    <text evidence="5">Belongs to the class-IV pyridoxal-phosphate-dependent aminotransferase family.</text>
</comment>
<dbReference type="GO" id="GO:0052655">
    <property type="term" value="F:L-valine-2-oxoglutarate transaminase activity"/>
    <property type="evidence" value="ECO:0007669"/>
    <property type="project" value="RHEA"/>
</dbReference>
<reference evidence="14 15" key="1">
    <citation type="submission" date="2009-01" db="EMBL/GenBank/DDBJ databases">
        <authorList>
            <person name="Qin X."/>
            <person name="Bachman B."/>
            <person name="Battles P."/>
            <person name="Bell A."/>
            <person name="Bess C."/>
            <person name="Bickham C."/>
            <person name="Chaboub L."/>
            <person name="Chen D."/>
            <person name="Coyle M."/>
            <person name="Deiros D.R."/>
            <person name="Dinh H."/>
            <person name="Forbes L."/>
            <person name="Fowler G."/>
            <person name="Francisco L."/>
            <person name="Fu Q."/>
            <person name="Gubbala S."/>
            <person name="Hale W."/>
            <person name="Han Y."/>
            <person name="Hemphill L."/>
            <person name="Highlander S.K."/>
            <person name="Hirani K."/>
            <person name="Hogues M."/>
            <person name="Jackson L."/>
            <person name="Jakkamsetti A."/>
            <person name="Javaid M."/>
            <person name="Jiang H."/>
            <person name="Korchina V."/>
            <person name="Kovar C."/>
            <person name="Lara F."/>
            <person name="Lee S."/>
            <person name="Mata R."/>
            <person name="Mathew T."/>
            <person name="Moen C."/>
            <person name="Morales K."/>
            <person name="Munidasa M."/>
            <person name="Nazareth L."/>
            <person name="Ngo R."/>
            <person name="Nguyen L."/>
            <person name="Okwuonu G."/>
            <person name="Ongeri F."/>
            <person name="Patil S."/>
            <person name="Petrosino J."/>
            <person name="Pham C."/>
            <person name="Pham P."/>
            <person name="Pu L.-L."/>
            <person name="Puazo M."/>
            <person name="Raj R."/>
            <person name="Reid J."/>
            <person name="Rouhana J."/>
            <person name="Saada N."/>
            <person name="Shang Y."/>
            <person name="Simmons D."/>
            <person name="Thornton R."/>
            <person name="Warren J."/>
            <person name="Weissenberger G."/>
            <person name="Zhang J."/>
            <person name="Zhang L."/>
            <person name="Zhou C."/>
            <person name="Zhu D."/>
            <person name="Muzny D."/>
            <person name="Worley K."/>
            <person name="Gibbs R."/>
        </authorList>
    </citation>
    <scope>NUCLEOTIDE SEQUENCE [LARGE SCALE GENOMIC DNA]</scope>
    <source>
        <strain evidence="14 15">DSM 15436</strain>
    </source>
</reference>
<evidence type="ECO:0000256" key="8">
    <source>
        <dbReference type="ARBA" id="ARBA00022679"/>
    </source>
</evidence>
<dbReference type="GO" id="GO:0009098">
    <property type="term" value="P:L-leucine biosynthetic process"/>
    <property type="evidence" value="ECO:0007669"/>
    <property type="project" value="UniProtKB-UniPathway"/>
</dbReference>
<dbReference type="InterPro" id="IPR043131">
    <property type="entry name" value="BCAT-like_N"/>
</dbReference>
<dbReference type="NCBIfam" id="TIGR01123">
    <property type="entry name" value="ilvE_II"/>
    <property type="match status" value="1"/>
</dbReference>
<dbReference type="InterPro" id="IPR005786">
    <property type="entry name" value="B_amino_transII"/>
</dbReference>
<dbReference type="PANTHER" id="PTHR42825:SF7">
    <property type="entry name" value="BRANCHED-CHAIN-AMINO-ACID AMINOTRANSFERASE"/>
    <property type="match status" value="1"/>
</dbReference>
<comment type="cofactor">
    <cofactor evidence="1">
        <name>pyridoxal 5'-phosphate</name>
        <dbReference type="ChEBI" id="CHEBI:597326"/>
    </cofactor>
</comment>
<comment type="pathway">
    <text evidence="2">Amino-acid biosynthesis; L-isoleucine biosynthesis; L-isoleucine from 2-oxobutanoate: step 4/4.</text>
</comment>
<evidence type="ECO:0000256" key="1">
    <source>
        <dbReference type="ARBA" id="ARBA00001933"/>
    </source>
</evidence>
<comment type="pathway">
    <text evidence="3">Amino-acid biosynthesis; L-valine biosynthesis; L-valine from pyruvate: step 4/4.</text>
</comment>
<keyword evidence="9" id="KW-0663">Pyridoxal phosphate</keyword>
<dbReference type="CDD" id="cd01557">
    <property type="entry name" value="BCAT_beta_family"/>
    <property type="match status" value="1"/>
</dbReference>
<comment type="catalytic activity">
    <reaction evidence="11">
        <text>L-isoleucine + 2-oxoglutarate = (S)-3-methyl-2-oxopentanoate + L-glutamate</text>
        <dbReference type="Rhea" id="RHEA:24801"/>
        <dbReference type="ChEBI" id="CHEBI:16810"/>
        <dbReference type="ChEBI" id="CHEBI:29985"/>
        <dbReference type="ChEBI" id="CHEBI:35146"/>
        <dbReference type="ChEBI" id="CHEBI:58045"/>
        <dbReference type="EC" id="2.6.1.42"/>
    </reaction>
</comment>
<evidence type="ECO:0000256" key="10">
    <source>
        <dbReference type="ARBA" id="ARBA00048212"/>
    </source>
</evidence>
<dbReference type="InterPro" id="IPR033939">
    <property type="entry name" value="BCAT_family"/>
</dbReference>
<comment type="caution">
    <text evidence="14">The sequence shown here is derived from an EMBL/GenBank/DDBJ whole genome shotgun (WGS) entry which is preliminary data.</text>
</comment>
<dbReference type="InterPro" id="IPR043132">
    <property type="entry name" value="BCAT-like_C"/>
</dbReference>
<dbReference type="STRING" id="525245.HMPREF0044_1131"/>
<keyword evidence="15" id="KW-1185">Reference proteome</keyword>
<dbReference type="Gene3D" id="3.20.10.10">
    <property type="entry name" value="D-amino Acid Aminotransferase, subunit A, domain 2"/>
    <property type="match status" value="1"/>
</dbReference>
<dbReference type="eggNOG" id="COG0115">
    <property type="taxonomic scope" value="Bacteria"/>
</dbReference>
<dbReference type="PIRSF" id="PIRSF006468">
    <property type="entry name" value="BCAT1"/>
    <property type="match status" value="1"/>
</dbReference>
<evidence type="ECO:0000256" key="7">
    <source>
        <dbReference type="ARBA" id="ARBA00022576"/>
    </source>
</evidence>
<dbReference type="GO" id="GO:0052656">
    <property type="term" value="F:L-isoleucine-2-oxoglutarate transaminase activity"/>
    <property type="evidence" value="ECO:0007669"/>
    <property type="project" value="RHEA"/>
</dbReference>
<dbReference type="NCBIfam" id="NF009897">
    <property type="entry name" value="PRK13357.1"/>
    <property type="match status" value="1"/>
</dbReference>
<dbReference type="Gene3D" id="3.30.470.10">
    <property type="match status" value="1"/>
</dbReference>
<dbReference type="UniPathway" id="UPA00049">
    <property type="reaction ID" value="UER00062"/>
</dbReference>
<proteinExistence type="inferred from homology"/>
<dbReference type="EMBL" id="ACFG01000032">
    <property type="protein sequence ID" value="EEH63530.1"/>
    <property type="molecule type" value="Genomic_DNA"/>
</dbReference>
<evidence type="ECO:0000256" key="6">
    <source>
        <dbReference type="ARBA" id="ARBA00013053"/>
    </source>
</evidence>
<dbReference type="UniPathway" id="UPA00048">
    <property type="reaction ID" value="UER00073"/>
</dbReference>
<feature type="modified residue" description="N6-(pyridoxal phosphate)lysine" evidence="13">
    <location>
        <position position="223"/>
    </location>
</feature>
<dbReference type="Pfam" id="PF01063">
    <property type="entry name" value="Aminotran_4"/>
    <property type="match status" value="1"/>
</dbReference>
<dbReference type="PANTHER" id="PTHR42825">
    <property type="entry name" value="AMINO ACID AMINOTRANSFERASE"/>
    <property type="match status" value="1"/>
</dbReference>
<dbReference type="Proteomes" id="UP000010301">
    <property type="component" value="Unassembled WGS sequence"/>
</dbReference>
<keyword evidence="7 14" id="KW-0032">Aminotransferase</keyword>
<evidence type="ECO:0000256" key="11">
    <source>
        <dbReference type="ARBA" id="ARBA00048798"/>
    </source>
</evidence>